<name>A0A067QRT3_ZOONE</name>
<keyword evidence="2" id="KW-1185">Reference proteome</keyword>
<protein>
    <submittedName>
        <fullName evidence="1">Uncharacterized protein</fullName>
    </submittedName>
</protein>
<accession>A0A067QRT3</accession>
<proteinExistence type="predicted"/>
<dbReference type="EMBL" id="KK853849">
    <property type="protein sequence ID" value="KDQ71555.1"/>
    <property type="molecule type" value="Genomic_DNA"/>
</dbReference>
<sequence>MADRLAKAAVTAENCGIVVYAKKPKSTIIKETKEEGVIKWQNEWNTTNKGAVCKKFFPSVRQRMKLNIEICPELTAITTGHGKTKHIYTGLESLMTQHADV</sequence>
<reference evidence="1 2" key="1">
    <citation type="journal article" date="2014" name="Nat. Commun.">
        <title>Molecular traces of alternative social organization in a termite genome.</title>
        <authorList>
            <person name="Terrapon N."/>
            <person name="Li C."/>
            <person name="Robertson H.M."/>
            <person name="Ji L."/>
            <person name="Meng X."/>
            <person name="Booth W."/>
            <person name="Chen Z."/>
            <person name="Childers C.P."/>
            <person name="Glastad K.M."/>
            <person name="Gokhale K."/>
            <person name="Gowin J."/>
            <person name="Gronenberg W."/>
            <person name="Hermansen R.A."/>
            <person name="Hu H."/>
            <person name="Hunt B.G."/>
            <person name="Huylmans A.K."/>
            <person name="Khalil S.M."/>
            <person name="Mitchell R.D."/>
            <person name="Munoz-Torres M.C."/>
            <person name="Mustard J.A."/>
            <person name="Pan H."/>
            <person name="Reese J.T."/>
            <person name="Scharf M.E."/>
            <person name="Sun F."/>
            <person name="Vogel H."/>
            <person name="Xiao J."/>
            <person name="Yang W."/>
            <person name="Yang Z."/>
            <person name="Yang Z."/>
            <person name="Zhou J."/>
            <person name="Zhu J."/>
            <person name="Brent C.S."/>
            <person name="Elsik C.G."/>
            <person name="Goodisman M.A."/>
            <person name="Liberles D.A."/>
            <person name="Roe R.M."/>
            <person name="Vargo E.L."/>
            <person name="Vilcinskas A."/>
            <person name="Wang J."/>
            <person name="Bornberg-Bauer E."/>
            <person name="Korb J."/>
            <person name="Zhang G."/>
            <person name="Liebig J."/>
        </authorList>
    </citation>
    <scope>NUCLEOTIDE SEQUENCE [LARGE SCALE GENOMIC DNA]</scope>
    <source>
        <tissue evidence="1">Whole organism</tissue>
    </source>
</reference>
<dbReference type="Proteomes" id="UP000027135">
    <property type="component" value="Unassembled WGS sequence"/>
</dbReference>
<organism evidence="1 2">
    <name type="scientific">Zootermopsis nevadensis</name>
    <name type="common">Dampwood termite</name>
    <dbReference type="NCBI Taxonomy" id="136037"/>
    <lineage>
        <taxon>Eukaryota</taxon>
        <taxon>Metazoa</taxon>
        <taxon>Ecdysozoa</taxon>
        <taxon>Arthropoda</taxon>
        <taxon>Hexapoda</taxon>
        <taxon>Insecta</taxon>
        <taxon>Pterygota</taxon>
        <taxon>Neoptera</taxon>
        <taxon>Polyneoptera</taxon>
        <taxon>Dictyoptera</taxon>
        <taxon>Blattodea</taxon>
        <taxon>Blattoidea</taxon>
        <taxon>Termitoidae</taxon>
        <taxon>Termopsidae</taxon>
        <taxon>Zootermopsis</taxon>
    </lineage>
</organism>
<evidence type="ECO:0000313" key="2">
    <source>
        <dbReference type="Proteomes" id="UP000027135"/>
    </source>
</evidence>
<dbReference type="AlphaFoldDB" id="A0A067QRT3"/>
<dbReference type="InParanoid" id="A0A067QRT3"/>
<gene>
    <name evidence="1" type="ORF">L798_09188</name>
</gene>
<evidence type="ECO:0000313" key="1">
    <source>
        <dbReference type="EMBL" id="KDQ71555.1"/>
    </source>
</evidence>